<evidence type="ECO:0000256" key="4">
    <source>
        <dbReference type="ARBA" id="ARBA00022679"/>
    </source>
</evidence>
<dbReference type="InterPro" id="IPR000014">
    <property type="entry name" value="PAS"/>
</dbReference>
<dbReference type="STRING" id="37659.GCA_000703125_02834"/>
<comment type="caution">
    <text evidence="10">The sequence shown here is derived from an EMBL/GenBank/DDBJ whole genome shotgun (WGS) entry which is preliminary data.</text>
</comment>
<keyword evidence="5" id="KW-0547">Nucleotide-binding</keyword>
<name>A0A2S6G0P4_9CLOT</name>
<dbReference type="InterPro" id="IPR036890">
    <property type="entry name" value="HATPase_C_sf"/>
</dbReference>
<dbReference type="RefSeq" id="WP_242971442.1">
    <property type="nucleotide sequence ID" value="NZ_PTIS01000001.1"/>
</dbReference>
<dbReference type="PANTHER" id="PTHR43047">
    <property type="entry name" value="TWO-COMPONENT HISTIDINE PROTEIN KINASE"/>
    <property type="match status" value="1"/>
</dbReference>
<dbReference type="InterPro" id="IPR005467">
    <property type="entry name" value="His_kinase_dom"/>
</dbReference>
<dbReference type="SMART" id="SM00388">
    <property type="entry name" value="HisKA"/>
    <property type="match status" value="1"/>
</dbReference>
<dbReference type="AlphaFoldDB" id="A0A2S6G0P4"/>
<evidence type="ECO:0000313" key="10">
    <source>
        <dbReference type="EMBL" id="PPK49463.1"/>
    </source>
</evidence>
<evidence type="ECO:0000256" key="6">
    <source>
        <dbReference type="ARBA" id="ARBA00022777"/>
    </source>
</evidence>
<dbReference type="InterPro" id="IPR003661">
    <property type="entry name" value="HisK_dim/P_dom"/>
</dbReference>
<dbReference type="GO" id="GO:0005886">
    <property type="term" value="C:plasma membrane"/>
    <property type="evidence" value="ECO:0007669"/>
    <property type="project" value="TreeGrafter"/>
</dbReference>
<reference evidence="10 11" key="1">
    <citation type="submission" date="2018-02" db="EMBL/GenBank/DDBJ databases">
        <title>Genomic Encyclopedia of Archaeal and Bacterial Type Strains, Phase II (KMG-II): from individual species to whole genera.</title>
        <authorList>
            <person name="Goeker M."/>
        </authorList>
    </citation>
    <scope>NUCLEOTIDE SEQUENCE [LARGE SCALE GENOMIC DNA]</scope>
    <source>
        <strain evidence="10 11">DSM 15099</strain>
    </source>
</reference>
<evidence type="ECO:0000256" key="2">
    <source>
        <dbReference type="ARBA" id="ARBA00012438"/>
    </source>
</evidence>
<dbReference type="GO" id="GO:0005524">
    <property type="term" value="F:ATP binding"/>
    <property type="evidence" value="ECO:0007669"/>
    <property type="project" value="UniProtKB-KW"/>
</dbReference>
<dbReference type="InterPro" id="IPR035965">
    <property type="entry name" value="PAS-like_dom_sf"/>
</dbReference>
<gene>
    <name evidence="10" type="ORF">BD821_101124</name>
</gene>
<keyword evidence="8" id="KW-0902">Two-component regulatory system</keyword>
<accession>A0A2S6G0P4</accession>
<evidence type="ECO:0000256" key="8">
    <source>
        <dbReference type="ARBA" id="ARBA00023012"/>
    </source>
</evidence>
<evidence type="ECO:0000256" key="3">
    <source>
        <dbReference type="ARBA" id="ARBA00022553"/>
    </source>
</evidence>
<evidence type="ECO:0000313" key="11">
    <source>
        <dbReference type="Proteomes" id="UP000239863"/>
    </source>
</evidence>
<dbReference type="Pfam" id="PF02518">
    <property type="entry name" value="HATPase_c"/>
    <property type="match status" value="1"/>
</dbReference>
<dbReference type="SMART" id="SM00091">
    <property type="entry name" value="PAS"/>
    <property type="match status" value="3"/>
</dbReference>
<dbReference type="GO" id="GO:0009927">
    <property type="term" value="F:histidine phosphotransfer kinase activity"/>
    <property type="evidence" value="ECO:0007669"/>
    <property type="project" value="TreeGrafter"/>
</dbReference>
<dbReference type="Gene3D" id="3.30.565.10">
    <property type="entry name" value="Histidine kinase-like ATPase, C-terminal domain"/>
    <property type="match status" value="1"/>
</dbReference>
<feature type="domain" description="Histidine kinase" evidence="9">
    <location>
        <begin position="442"/>
        <end position="661"/>
    </location>
</feature>
<dbReference type="EC" id="2.7.13.3" evidence="2"/>
<dbReference type="PRINTS" id="PR00344">
    <property type="entry name" value="BCTRLSENSOR"/>
</dbReference>
<proteinExistence type="predicted"/>
<keyword evidence="4" id="KW-0808">Transferase</keyword>
<protein>
    <recommendedName>
        <fullName evidence="2">histidine kinase</fullName>
        <ecNumber evidence="2">2.7.13.3</ecNumber>
    </recommendedName>
</protein>
<dbReference type="Pfam" id="PF00512">
    <property type="entry name" value="HisKA"/>
    <property type="match status" value="1"/>
</dbReference>
<dbReference type="Gene3D" id="3.30.450.20">
    <property type="entry name" value="PAS domain"/>
    <property type="match status" value="3"/>
</dbReference>
<evidence type="ECO:0000256" key="7">
    <source>
        <dbReference type="ARBA" id="ARBA00022840"/>
    </source>
</evidence>
<dbReference type="CDD" id="cd00082">
    <property type="entry name" value="HisKA"/>
    <property type="match status" value="1"/>
</dbReference>
<dbReference type="FunFam" id="3.30.565.10:FF:000037">
    <property type="entry name" value="Hybrid sensor histidine kinase/response regulator"/>
    <property type="match status" value="1"/>
</dbReference>
<evidence type="ECO:0000256" key="5">
    <source>
        <dbReference type="ARBA" id="ARBA00022741"/>
    </source>
</evidence>
<dbReference type="CDD" id="cd16922">
    <property type="entry name" value="HATPase_EvgS-ArcB-TorS-like"/>
    <property type="match status" value="1"/>
</dbReference>
<dbReference type="EMBL" id="PTIS01000001">
    <property type="protein sequence ID" value="PPK49463.1"/>
    <property type="molecule type" value="Genomic_DNA"/>
</dbReference>
<keyword evidence="7" id="KW-0067">ATP-binding</keyword>
<dbReference type="PROSITE" id="PS50109">
    <property type="entry name" value="HIS_KIN"/>
    <property type="match status" value="1"/>
</dbReference>
<evidence type="ECO:0000259" key="9">
    <source>
        <dbReference type="PROSITE" id="PS50109"/>
    </source>
</evidence>
<comment type="catalytic activity">
    <reaction evidence="1">
        <text>ATP + protein L-histidine = ADP + protein N-phospho-L-histidine.</text>
        <dbReference type="EC" id="2.7.13.3"/>
    </reaction>
</comment>
<dbReference type="SMART" id="SM00387">
    <property type="entry name" value="HATPase_c"/>
    <property type="match status" value="1"/>
</dbReference>
<dbReference type="SUPFAM" id="SSF55874">
    <property type="entry name" value="ATPase domain of HSP90 chaperone/DNA topoisomerase II/histidine kinase"/>
    <property type="match status" value="1"/>
</dbReference>
<sequence length="689" mass="79788">MDIYNDNIVQSIIEALPYYVLIVDREGNITNYNKLAKGLYLSYSNEGKNNNVFDIFNHPSITIITDHNDFQEKNISKRNTLEDVDFKKLIIRQEYKGKVSIFSINSMPLMNGDVIKGSLISFSNITNEYIENRRIVKERENFIGLSTELKAKCNIIEILRGREKKHLIYLKDVISNISEGLMVLDKNNKFDFCNKAIYNIFDINDEKEFVFKEIVKRFVFEHLIVNDFQFENYIKNALENARNIKNLVMKITDKEINTVKYIDFSSEAVTDENKVVLYTIITVKDITEIKKHEMFIEDQTNFIKDLVDNVDIPMAVLNYPSLKIRVANKNFEDFIKYVLNDKKEVTILNSYWNDIFQNVEDDSIEKALEFCGKIGKEYTCSPYCIKDCYDKDRFYKIKFLPYKFADGDIKGICIYASDITEEINHSMELENVTKLKDEFFTVISHELRTPLSIIYSSLQLAYNIYPNEIGPNIDKTLSRIEQNCARLLKLVNNILDISKAEAGFIVLDELNFDIVALTEYIVTSINHYAKSKNIDLIFDTSKEEQMVTMDKEKYEKILLNLLSNAIKFTPEGNKIIVELSFVNGNVYLKVRDTGIGIPEDKINFIFDRFSQVNSSLSRRAEGTGIGLSLVKKLVEIMGGTIKVKSKVDKGSEFTIMFPKNIIEIKEEKRYTIIGENIEDKISTEFSDIV</sequence>
<dbReference type="SUPFAM" id="SSF55785">
    <property type="entry name" value="PYP-like sensor domain (PAS domain)"/>
    <property type="match status" value="1"/>
</dbReference>
<dbReference type="InterPro" id="IPR004358">
    <property type="entry name" value="Sig_transdc_His_kin-like_C"/>
</dbReference>
<dbReference type="PANTHER" id="PTHR43047:SF72">
    <property type="entry name" value="OSMOSENSING HISTIDINE PROTEIN KINASE SLN1"/>
    <property type="match status" value="1"/>
</dbReference>
<keyword evidence="6 10" id="KW-0418">Kinase</keyword>
<dbReference type="SUPFAM" id="SSF47384">
    <property type="entry name" value="Homodimeric domain of signal transducing histidine kinase"/>
    <property type="match status" value="1"/>
</dbReference>
<dbReference type="Pfam" id="PF13426">
    <property type="entry name" value="PAS_9"/>
    <property type="match status" value="1"/>
</dbReference>
<organism evidence="10 11">
    <name type="scientific">Clostridium algidicarnis DSM 15099</name>
    <dbReference type="NCBI Taxonomy" id="1121295"/>
    <lineage>
        <taxon>Bacteria</taxon>
        <taxon>Bacillati</taxon>
        <taxon>Bacillota</taxon>
        <taxon>Clostridia</taxon>
        <taxon>Eubacteriales</taxon>
        <taxon>Clostridiaceae</taxon>
        <taxon>Clostridium</taxon>
    </lineage>
</organism>
<dbReference type="InterPro" id="IPR036097">
    <property type="entry name" value="HisK_dim/P_sf"/>
</dbReference>
<dbReference type="GO" id="GO:0000155">
    <property type="term" value="F:phosphorelay sensor kinase activity"/>
    <property type="evidence" value="ECO:0007669"/>
    <property type="project" value="InterPro"/>
</dbReference>
<evidence type="ECO:0000256" key="1">
    <source>
        <dbReference type="ARBA" id="ARBA00000085"/>
    </source>
</evidence>
<dbReference type="InterPro" id="IPR003594">
    <property type="entry name" value="HATPase_dom"/>
</dbReference>
<keyword evidence="3" id="KW-0597">Phosphoprotein</keyword>
<dbReference type="Proteomes" id="UP000239863">
    <property type="component" value="Unassembled WGS sequence"/>
</dbReference>
<dbReference type="Gene3D" id="1.10.287.130">
    <property type="match status" value="1"/>
</dbReference>